<evidence type="ECO:0000259" key="4">
    <source>
        <dbReference type="PROSITE" id="PS01124"/>
    </source>
</evidence>
<dbReference type="SMART" id="SM00342">
    <property type="entry name" value="HTH_ARAC"/>
    <property type="match status" value="1"/>
</dbReference>
<comment type="caution">
    <text evidence="5">The sequence shown here is derived from an EMBL/GenBank/DDBJ whole genome shotgun (WGS) entry which is preliminary data.</text>
</comment>
<organism evidence="5 6">
    <name type="scientific">Noviherbaspirillum album</name>
    <dbReference type="NCBI Taxonomy" id="3080276"/>
    <lineage>
        <taxon>Bacteria</taxon>
        <taxon>Pseudomonadati</taxon>
        <taxon>Pseudomonadota</taxon>
        <taxon>Betaproteobacteria</taxon>
        <taxon>Burkholderiales</taxon>
        <taxon>Oxalobacteraceae</taxon>
        <taxon>Noviherbaspirillum</taxon>
    </lineage>
</organism>
<keyword evidence="6" id="KW-1185">Reference proteome</keyword>
<dbReference type="SUPFAM" id="SSF46689">
    <property type="entry name" value="Homeodomain-like"/>
    <property type="match status" value="2"/>
</dbReference>
<dbReference type="InterPro" id="IPR009057">
    <property type="entry name" value="Homeodomain-like_sf"/>
</dbReference>
<proteinExistence type="predicted"/>
<dbReference type="InterPro" id="IPR018062">
    <property type="entry name" value="HTH_AraC-typ_CS"/>
</dbReference>
<dbReference type="PANTHER" id="PTHR43436">
    <property type="entry name" value="ARAC-FAMILY TRANSCRIPTIONAL REGULATOR"/>
    <property type="match status" value="1"/>
</dbReference>
<accession>A0ABU6JH03</accession>
<evidence type="ECO:0000256" key="2">
    <source>
        <dbReference type="ARBA" id="ARBA00023125"/>
    </source>
</evidence>
<protein>
    <submittedName>
        <fullName evidence="5">AraC family transcriptional regulator</fullName>
    </submittedName>
</protein>
<evidence type="ECO:0000256" key="3">
    <source>
        <dbReference type="ARBA" id="ARBA00023163"/>
    </source>
</evidence>
<dbReference type="PANTHER" id="PTHR43436:SF1">
    <property type="entry name" value="TRANSCRIPTIONAL REGULATORY PROTEIN"/>
    <property type="match status" value="1"/>
</dbReference>
<gene>
    <name evidence="5" type="ORF">RY831_27030</name>
</gene>
<evidence type="ECO:0000313" key="5">
    <source>
        <dbReference type="EMBL" id="MEC4722818.1"/>
    </source>
</evidence>
<keyword evidence="3" id="KW-0804">Transcription</keyword>
<dbReference type="EMBL" id="JAWIIV010000037">
    <property type="protein sequence ID" value="MEC4722818.1"/>
    <property type="molecule type" value="Genomic_DNA"/>
</dbReference>
<dbReference type="InterPro" id="IPR018060">
    <property type="entry name" value="HTH_AraC"/>
</dbReference>
<feature type="domain" description="HTH araC/xylS-type" evidence="4">
    <location>
        <begin position="190"/>
        <end position="288"/>
    </location>
</feature>
<keyword evidence="1" id="KW-0805">Transcription regulation</keyword>
<dbReference type="RefSeq" id="WP_326509478.1">
    <property type="nucleotide sequence ID" value="NZ_JAWIIV010000037.1"/>
</dbReference>
<sequence length="297" mass="32320">MDTDLFNAARRYADSHVDANGVAKTPIPGLVILRETMPTPLQYAISKPLVALVLQGTKRVSIGKSTFNFGAGESLLITTDVPTVSQITKASLDQPYYSFVMELDAKVIAGLVMEMGSAPFSAGEPVRIDPTETEVADSALRLMLLLDRPGALSVLKDQLIRELHFWLLSGRHGGAIRALGVNDSHAQRIARAIALLRSNFAKPIRIEDLADAAGMSLSAFHAHFRTITSLSPLQFQKQLRLIEARQAMLASGSTISSAAFAVGYESVSQFTREYARMFGIPPARYIREAKSRMQSTG</sequence>
<reference evidence="5 6" key="1">
    <citation type="submission" date="2023-10" db="EMBL/GenBank/DDBJ databases">
        <title>Noviherbaspirillum sp. CPCC 100848 genome assembly.</title>
        <authorList>
            <person name="Li X.Y."/>
            <person name="Fang X.M."/>
        </authorList>
    </citation>
    <scope>NUCLEOTIDE SEQUENCE [LARGE SCALE GENOMIC DNA]</scope>
    <source>
        <strain evidence="5 6">CPCC 100848</strain>
    </source>
</reference>
<dbReference type="Pfam" id="PF12833">
    <property type="entry name" value="HTH_18"/>
    <property type="match status" value="1"/>
</dbReference>
<dbReference type="InterPro" id="IPR009594">
    <property type="entry name" value="Tscrpt_reg_HTH_AraC_N"/>
</dbReference>
<name>A0ABU6JH03_9BURK</name>
<keyword evidence="2" id="KW-0238">DNA-binding</keyword>
<dbReference type="Proteomes" id="UP001352263">
    <property type="component" value="Unassembled WGS sequence"/>
</dbReference>
<dbReference type="PROSITE" id="PS01124">
    <property type="entry name" value="HTH_ARAC_FAMILY_2"/>
    <property type="match status" value="1"/>
</dbReference>
<dbReference type="PROSITE" id="PS00041">
    <property type="entry name" value="HTH_ARAC_FAMILY_1"/>
    <property type="match status" value="1"/>
</dbReference>
<evidence type="ECO:0000313" key="6">
    <source>
        <dbReference type="Proteomes" id="UP001352263"/>
    </source>
</evidence>
<dbReference type="Gene3D" id="1.10.10.60">
    <property type="entry name" value="Homeodomain-like"/>
    <property type="match status" value="2"/>
</dbReference>
<dbReference type="Pfam" id="PF06719">
    <property type="entry name" value="AraC_N"/>
    <property type="match status" value="1"/>
</dbReference>
<evidence type="ECO:0000256" key="1">
    <source>
        <dbReference type="ARBA" id="ARBA00023015"/>
    </source>
</evidence>